<dbReference type="Proteomes" id="UP000253383">
    <property type="component" value="Unassembled WGS sequence"/>
</dbReference>
<proteinExistence type="predicted"/>
<keyword evidence="2" id="KW-1185">Reference proteome</keyword>
<dbReference type="RefSeq" id="WP_114406128.1">
    <property type="nucleotide sequence ID" value="NZ_QOWE01000008.1"/>
</dbReference>
<gene>
    <name evidence="1" type="ORF">DUE52_11350</name>
</gene>
<dbReference type="EMBL" id="QOWE01000008">
    <property type="protein sequence ID" value="RCR69441.1"/>
    <property type="molecule type" value="Genomic_DNA"/>
</dbReference>
<dbReference type="OrthoDB" id="9864684at2"/>
<comment type="caution">
    <text evidence="1">The sequence shown here is derived from an EMBL/GenBank/DDBJ whole genome shotgun (WGS) entry which is preliminary data.</text>
</comment>
<reference evidence="1 2" key="1">
    <citation type="submission" date="2018-07" db="EMBL/GenBank/DDBJ databases">
        <title>Genome analysis of Larkinella rosea.</title>
        <authorList>
            <person name="Zhou Z."/>
            <person name="Wang G."/>
        </authorList>
    </citation>
    <scope>NUCLEOTIDE SEQUENCE [LARGE SCALE GENOMIC DNA]</scope>
    <source>
        <strain evidence="2">zzj9</strain>
    </source>
</reference>
<sequence>MNTLLTPEIKAIIQACLFESQTVKFHEARNSFSIIAKTGFVHTSQFIPLFKTNVRTYFNTVSIDENGLDAHFCLYEEKI</sequence>
<evidence type="ECO:0000313" key="2">
    <source>
        <dbReference type="Proteomes" id="UP000253383"/>
    </source>
</evidence>
<name>A0A368JTC4_9BACT</name>
<protein>
    <submittedName>
        <fullName evidence="1">Uncharacterized protein</fullName>
    </submittedName>
</protein>
<evidence type="ECO:0000313" key="1">
    <source>
        <dbReference type="EMBL" id="RCR69441.1"/>
    </source>
</evidence>
<organism evidence="1 2">
    <name type="scientific">Larkinella punicea</name>
    <dbReference type="NCBI Taxonomy" id="2315727"/>
    <lineage>
        <taxon>Bacteria</taxon>
        <taxon>Pseudomonadati</taxon>
        <taxon>Bacteroidota</taxon>
        <taxon>Cytophagia</taxon>
        <taxon>Cytophagales</taxon>
        <taxon>Spirosomataceae</taxon>
        <taxon>Larkinella</taxon>
    </lineage>
</organism>
<accession>A0A368JTC4</accession>
<dbReference type="AlphaFoldDB" id="A0A368JTC4"/>